<dbReference type="GO" id="GO:0001517">
    <property type="term" value="F:N-acetylglucosamine 6-O-sulfotransferase activity"/>
    <property type="evidence" value="ECO:0007669"/>
    <property type="project" value="TreeGrafter"/>
</dbReference>
<dbReference type="GO" id="GO:0006044">
    <property type="term" value="P:N-acetylglucosamine metabolic process"/>
    <property type="evidence" value="ECO:0007669"/>
    <property type="project" value="TreeGrafter"/>
</dbReference>
<dbReference type="PANTHER" id="PTHR10704">
    <property type="entry name" value="CARBOHYDRATE SULFOTRANSFERASE"/>
    <property type="match status" value="1"/>
</dbReference>
<accession>A0AAD9V720</accession>
<keyword evidence="2" id="KW-1185">Reference proteome</keyword>
<organism evidence="1 2">
    <name type="scientific">Acropora cervicornis</name>
    <name type="common">Staghorn coral</name>
    <dbReference type="NCBI Taxonomy" id="6130"/>
    <lineage>
        <taxon>Eukaryota</taxon>
        <taxon>Metazoa</taxon>
        <taxon>Cnidaria</taxon>
        <taxon>Anthozoa</taxon>
        <taxon>Hexacorallia</taxon>
        <taxon>Scleractinia</taxon>
        <taxon>Astrocoeniina</taxon>
        <taxon>Acroporidae</taxon>
        <taxon>Acropora</taxon>
    </lineage>
</organism>
<evidence type="ECO:0000313" key="1">
    <source>
        <dbReference type="EMBL" id="KAK2563120.1"/>
    </source>
</evidence>
<proteinExistence type="predicted"/>
<protein>
    <submittedName>
        <fullName evidence="1">Carbohydrate sulfotransferase 1</fullName>
    </submittedName>
</protein>
<name>A0AAD9V720_ACRCE</name>
<evidence type="ECO:0000313" key="2">
    <source>
        <dbReference type="Proteomes" id="UP001249851"/>
    </source>
</evidence>
<dbReference type="EMBL" id="JARQWQ010000026">
    <property type="protein sequence ID" value="KAK2563120.1"/>
    <property type="molecule type" value="Genomic_DNA"/>
</dbReference>
<reference evidence="1" key="1">
    <citation type="journal article" date="2023" name="G3 (Bethesda)">
        <title>Whole genome assembly and annotation of the endangered Caribbean coral Acropora cervicornis.</title>
        <authorList>
            <person name="Selwyn J.D."/>
            <person name="Vollmer S.V."/>
        </authorList>
    </citation>
    <scope>NUCLEOTIDE SEQUENCE</scope>
    <source>
        <strain evidence="1">K2</strain>
    </source>
</reference>
<dbReference type="AlphaFoldDB" id="A0AAD9V720"/>
<dbReference type="Gene3D" id="3.40.50.300">
    <property type="entry name" value="P-loop containing nucleotide triphosphate hydrolases"/>
    <property type="match status" value="1"/>
</dbReference>
<sequence>MYISMPHIEKNNKKVQVSGLPSARGININSRSQGPGEGMASGKRQNLIIVAHGRSGSSFTGNIFNHHPSVFYLFEPYQTAERLHGKVEPFDKDYEAESLEWMNGLLKCDFVSPRHAQDLDHYYRKVMRRESRHTQASLALSSPPFCRFSTYDPMWSQGSCKETFDQKMLEQVCKTNYSMTVMKALFGRMPQTNIKHLIQMCDASSEFECKILFLVRDPRGIIPSSQAVNFFRDRDRIGLSRTREFSYLNCKRTEENLDILRSLPAMWRKRIKILRYEDLALNPSKGLAKLLEFAELPMNDALSKWLHLASHKGETKVEQDANPWRQDSAEGANRWRWKVMPYDITVIEHYCKHVMKLLGYKRLNLSYEIQRQIDISLIEDDFEASRWLVD</sequence>
<dbReference type="GO" id="GO:0006790">
    <property type="term" value="P:sulfur compound metabolic process"/>
    <property type="evidence" value="ECO:0007669"/>
    <property type="project" value="TreeGrafter"/>
</dbReference>
<dbReference type="InterPro" id="IPR027417">
    <property type="entry name" value="P-loop_NTPase"/>
</dbReference>
<reference evidence="1" key="2">
    <citation type="journal article" date="2023" name="Science">
        <title>Genomic signatures of disease resistance in endangered staghorn corals.</title>
        <authorList>
            <person name="Vollmer S.V."/>
            <person name="Selwyn J.D."/>
            <person name="Despard B.A."/>
            <person name="Roesel C.L."/>
        </authorList>
    </citation>
    <scope>NUCLEOTIDE SEQUENCE</scope>
    <source>
        <strain evidence="1">K2</strain>
    </source>
</reference>
<dbReference type="PANTHER" id="PTHR10704:SF44">
    <property type="entry name" value="LD35051P-RELATED"/>
    <property type="match status" value="1"/>
</dbReference>
<dbReference type="Proteomes" id="UP001249851">
    <property type="component" value="Unassembled WGS sequence"/>
</dbReference>
<gene>
    <name evidence="1" type="ORF">P5673_013459</name>
</gene>
<comment type="caution">
    <text evidence="1">The sequence shown here is derived from an EMBL/GenBank/DDBJ whole genome shotgun (WGS) entry which is preliminary data.</text>
</comment>
<dbReference type="Pfam" id="PF13469">
    <property type="entry name" value="Sulfotransfer_3"/>
    <property type="match status" value="1"/>
</dbReference>
<dbReference type="InterPro" id="IPR051135">
    <property type="entry name" value="Gal/GlcNAc/GalNAc_ST"/>
</dbReference>
<dbReference type="SUPFAM" id="SSF52540">
    <property type="entry name" value="P-loop containing nucleoside triphosphate hydrolases"/>
    <property type="match status" value="1"/>
</dbReference>